<dbReference type="PANTHER" id="PTHR33361">
    <property type="entry name" value="GLR0591 PROTEIN"/>
    <property type="match status" value="1"/>
</dbReference>
<feature type="coiled-coil region" evidence="1">
    <location>
        <begin position="233"/>
        <end position="260"/>
    </location>
</feature>
<proteinExistence type="predicted"/>
<dbReference type="AlphaFoldDB" id="A0A7W7Q3K0"/>
<dbReference type="Proteomes" id="UP000520767">
    <property type="component" value="Unassembled WGS sequence"/>
</dbReference>
<keyword evidence="1" id="KW-0175">Coiled coil</keyword>
<keyword evidence="3" id="KW-1185">Reference proteome</keyword>
<name>A0A7W7Q3K0_9PSEU</name>
<organism evidence="2 3">
    <name type="scientific">Actinophytocola algeriensis</name>
    <dbReference type="NCBI Taxonomy" id="1768010"/>
    <lineage>
        <taxon>Bacteria</taxon>
        <taxon>Bacillati</taxon>
        <taxon>Actinomycetota</taxon>
        <taxon>Actinomycetes</taxon>
        <taxon>Pseudonocardiales</taxon>
        <taxon>Pseudonocardiaceae</taxon>
    </lineage>
</organism>
<protein>
    <submittedName>
        <fullName evidence="2">Uncharacterized protein (DUF885 family)</fullName>
    </submittedName>
</protein>
<dbReference type="InterPro" id="IPR010281">
    <property type="entry name" value="DUF885"/>
</dbReference>
<accession>A0A7W7Q3K0</accession>
<dbReference type="EMBL" id="JACHJQ010000002">
    <property type="protein sequence ID" value="MBB4906183.1"/>
    <property type="molecule type" value="Genomic_DNA"/>
</dbReference>
<gene>
    <name evidence="2" type="ORF">FHR82_002400</name>
</gene>
<reference evidence="2 3" key="1">
    <citation type="submission" date="2020-08" db="EMBL/GenBank/DDBJ databases">
        <title>Genomic Encyclopedia of Type Strains, Phase III (KMG-III): the genomes of soil and plant-associated and newly described type strains.</title>
        <authorList>
            <person name="Whitman W."/>
        </authorList>
    </citation>
    <scope>NUCLEOTIDE SEQUENCE [LARGE SCALE GENOMIC DNA]</scope>
    <source>
        <strain evidence="2 3">CECT 8960</strain>
    </source>
</reference>
<sequence>MSTQADIGTANAAVSSVVDHIFSHHPHVARRAGSHEFDGVLPEVGPHPVGALDDLLATARAELAALPATADPELRADLDAAVHVLGSERFPAAALGRAWPGPLTWLGATDVPGLPDAGHPSLVDRMAALRAQLAGLPRFLEQAAGTVADRLPAGERLIGIEYARAQAARLEDVGRVVARDHSGYAEDGIAVAAAEAAAACRRYAEAVAAAEPANLLYGPELLDEFLQVTQGVDQQAEELLDHAETEVAALVARLDALAARLGVSGRGEAFDLLRAEVSAAPVPDVLTATIARLREFWARADVVSVDTATPLEVRRAPRLTGAARVEFSISPPLARDRAPHVLWVPEPDSGHGDVRVRFLNDPMLEVIAVHEAVPGHYVQIEAVTRGPSVLRACVPWFPAFTEGWGHYVEELAIERGLAEGRPLVEVAQLRSALEATTRLLVFLAVHMGRTSFGASVTRAMALCGWSAERAAREVVIVAADPGGAMYALGKSRIRAWRREVGTGRPALKEFHDRLVACGNVPLSTALRYYRDGLAHTDDTDTGS</sequence>
<dbReference type="RefSeq" id="WP_184810292.1">
    <property type="nucleotide sequence ID" value="NZ_JACHJQ010000002.1"/>
</dbReference>
<dbReference type="PANTHER" id="PTHR33361:SF2">
    <property type="entry name" value="DUF885 DOMAIN-CONTAINING PROTEIN"/>
    <property type="match status" value="1"/>
</dbReference>
<evidence type="ECO:0000313" key="3">
    <source>
        <dbReference type="Proteomes" id="UP000520767"/>
    </source>
</evidence>
<evidence type="ECO:0000313" key="2">
    <source>
        <dbReference type="EMBL" id="MBB4906183.1"/>
    </source>
</evidence>
<dbReference type="Pfam" id="PF05960">
    <property type="entry name" value="DUF885"/>
    <property type="match status" value="1"/>
</dbReference>
<comment type="caution">
    <text evidence="2">The sequence shown here is derived from an EMBL/GenBank/DDBJ whole genome shotgun (WGS) entry which is preliminary data.</text>
</comment>
<evidence type="ECO:0000256" key="1">
    <source>
        <dbReference type="SAM" id="Coils"/>
    </source>
</evidence>